<accession>A0A0F9KWX6</accession>
<dbReference type="EMBL" id="LAZR01007190">
    <property type="protein sequence ID" value="KKM86859.1"/>
    <property type="molecule type" value="Genomic_DNA"/>
</dbReference>
<proteinExistence type="predicted"/>
<sequence length="125" mass="14068">MDDVNIQIPKGALQGIVDAHIRTAVMEALGSDPAALVAKVVDAAMAEKPDRYSRDGSTLFKQEVSKAIREMATEVFKEWLDDQRSVIRKRIHDRLTKKIKGRTFADQLVDSLTDHMSVSVYMKDH</sequence>
<name>A0A0F9KWX6_9ZZZZ</name>
<comment type="caution">
    <text evidence="1">The sequence shown here is derived from an EMBL/GenBank/DDBJ whole genome shotgun (WGS) entry which is preliminary data.</text>
</comment>
<organism evidence="1">
    <name type="scientific">marine sediment metagenome</name>
    <dbReference type="NCBI Taxonomy" id="412755"/>
    <lineage>
        <taxon>unclassified sequences</taxon>
        <taxon>metagenomes</taxon>
        <taxon>ecological metagenomes</taxon>
    </lineage>
</organism>
<protein>
    <submittedName>
        <fullName evidence="1">Uncharacterized protein</fullName>
    </submittedName>
</protein>
<dbReference type="AlphaFoldDB" id="A0A0F9KWX6"/>
<gene>
    <name evidence="1" type="ORF">LCGC14_1274850</name>
</gene>
<evidence type="ECO:0000313" key="1">
    <source>
        <dbReference type="EMBL" id="KKM86859.1"/>
    </source>
</evidence>
<reference evidence="1" key="1">
    <citation type="journal article" date="2015" name="Nature">
        <title>Complex archaea that bridge the gap between prokaryotes and eukaryotes.</title>
        <authorList>
            <person name="Spang A."/>
            <person name="Saw J.H."/>
            <person name="Jorgensen S.L."/>
            <person name="Zaremba-Niedzwiedzka K."/>
            <person name="Martijn J."/>
            <person name="Lind A.E."/>
            <person name="van Eijk R."/>
            <person name="Schleper C."/>
            <person name="Guy L."/>
            <person name="Ettema T.J."/>
        </authorList>
    </citation>
    <scope>NUCLEOTIDE SEQUENCE</scope>
</reference>